<evidence type="ECO:0000259" key="16">
    <source>
        <dbReference type="PROSITE" id="PS50885"/>
    </source>
</evidence>
<dbReference type="GO" id="GO:0005524">
    <property type="term" value="F:ATP binding"/>
    <property type="evidence" value="ECO:0007669"/>
    <property type="project" value="UniProtKB-KW"/>
</dbReference>
<reference evidence="17" key="1">
    <citation type="submission" date="2020-04" db="EMBL/GenBank/DDBJ databases">
        <authorList>
            <person name="Zhang T."/>
        </authorList>
    </citation>
    <scope>NUCLEOTIDE SEQUENCE</scope>
    <source>
        <strain evidence="17">HKST-UBA79</strain>
    </source>
</reference>
<dbReference type="InterPro" id="IPR004358">
    <property type="entry name" value="Sig_transdc_His_kin-like_C"/>
</dbReference>
<evidence type="ECO:0000256" key="3">
    <source>
        <dbReference type="ARBA" id="ARBA00012438"/>
    </source>
</evidence>
<dbReference type="InterPro" id="IPR050351">
    <property type="entry name" value="BphY/WalK/GraS-like"/>
</dbReference>
<dbReference type="PROSITE" id="PS50885">
    <property type="entry name" value="HAMP"/>
    <property type="match status" value="1"/>
</dbReference>
<accession>A0A955EBT1</accession>
<evidence type="ECO:0000256" key="11">
    <source>
        <dbReference type="ARBA" id="ARBA00023012"/>
    </source>
</evidence>
<gene>
    <name evidence="17" type="ORF">KC980_03555</name>
</gene>
<dbReference type="PANTHER" id="PTHR42878">
    <property type="entry name" value="TWO-COMPONENT HISTIDINE KINASE"/>
    <property type="match status" value="1"/>
</dbReference>
<evidence type="ECO:0000256" key="2">
    <source>
        <dbReference type="ARBA" id="ARBA00004141"/>
    </source>
</evidence>
<dbReference type="InterPro" id="IPR036890">
    <property type="entry name" value="HATPase_C_sf"/>
</dbReference>
<feature type="domain" description="Histidine kinase" evidence="13">
    <location>
        <begin position="206"/>
        <end position="431"/>
    </location>
</feature>
<dbReference type="CDD" id="cd00075">
    <property type="entry name" value="HATPase"/>
    <property type="match status" value="1"/>
</dbReference>
<evidence type="ECO:0000256" key="9">
    <source>
        <dbReference type="ARBA" id="ARBA00022840"/>
    </source>
</evidence>
<dbReference type="InterPro" id="IPR000014">
    <property type="entry name" value="PAS"/>
</dbReference>
<comment type="catalytic activity">
    <reaction evidence="1">
        <text>ATP + protein L-histidine = ADP + protein N-phospho-L-histidine.</text>
        <dbReference type="EC" id="2.7.13.3"/>
    </reaction>
</comment>
<dbReference type="Pfam" id="PF00512">
    <property type="entry name" value="HisKA"/>
    <property type="match status" value="1"/>
</dbReference>
<keyword evidence="5" id="KW-0808">Transferase</keyword>
<keyword evidence="6" id="KW-0812">Transmembrane</keyword>
<reference evidence="17" key="2">
    <citation type="journal article" date="2021" name="Microbiome">
        <title>Successional dynamics and alternative stable states in a saline activated sludge microbial community over 9 years.</title>
        <authorList>
            <person name="Wang Y."/>
            <person name="Ye J."/>
            <person name="Ju F."/>
            <person name="Liu L."/>
            <person name="Boyd J.A."/>
            <person name="Deng Y."/>
            <person name="Parks D.H."/>
            <person name="Jiang X."/>
            <person name="Yin X."/>
            <person name="Woodcroft B.J."/>
            <person name="Tyson G.W."/>
            <person name="Hugenholtz P."/>
            <person name="Polz M.F."/>
            <person name="Zhang T."/>
        </authorList>
    </citation>
    <scope>NUCLEOTIDE SEQUENCE</scope>
    <source>
        <strain evidence="17">HKST-UBA79</strain>
    </source>
</reference>
<keyword evidence="7" id="KW-0547">Nucleotide-binding</keyword>
<evidence type="ECO:0000259" key="15">
    <source>
        <dbReference type="PROSITE" id="PS50113"/>
    </source>
</evidence>
<dbReference type="SUPFAM" id="SSF55785">
    <property type="entry name" value="PYP-like sensor domain (PAS domain)"/>
    <property type="match status" value="1"/>
</dbReference>
<dbReference type="AlphaFoldDB" id="A0A955EBT1"/>
<dbReference type="Gene3D" id="3.30.450.20">
    <property type="entry name" value="PAS domain"/>
    <property type="match status" value="1"/>
</dbReference>
<dbReference type="Gene3D" id="1.10.287.130">
    <property type="match status" value="1"/>
</dbReference>
<dbReference type="InterPro" id="IPR036097">
    <property type="entry name" value="HisK_dim/P_sf"/>
</dbReference>
<dbReference type="Gene3D" id="3.30.565.10">
    <property type="entry name" value="Histidine kinase-like ATPase, C-terminal domain"/>
    <property type="match status" value="1"/>
</dbReference>
<organism evidence="17 18">
    <name type="scientific">candidate division WWE3 bacterium</name>
    <dbReference type="NCBI Taxonomy" id="2053526"/>
    <lineage>
        <taxon>Bacteria</taxon>
        <taxon>Katanobacteria</taxon>
    </lineage>
</organism>
<dbReference type="GO" id="GO:0006355">
    <property type="term" value="P:regulation of DNA-templated transcription"/>
    <property type="evidence" value="ECO:0007669"/>
    <property type="project" value="InterPro"/>
</dbReference>
<dbReference type="InterPro" id="IPR035965">
    <property type="entry name" value="PAS-like_dom_sf"/>
</dbReference>
<dbReference type="EC" id="2.7.13.3" evidence="3"/>
<dbReference type="NCBIfam" id="TIGR00229">
    <property type="entry name" value="sensory_box"/>
    <property type="match status" value="1"/>
</dbReference>
<dbReference type="GO" id="GO:0007234">
    <property type="term" value="P:osmosensory signaling via phosphorelay pathway"/>
    <property type="evidence" value="ECO:0007669"/>
    <property type="project" value="TreeGrafter"/>
</dbReference>
<evidence type="ECO:0000256" key="6">
    <source>
        <dbReference type="ARBA" id="ARBA00022692"/>
    </source>
</evidence>
<name>A0A955EBT1_UNCKA</name>
<dbReference type="InterPro" id="IPR005467">
    <property type="entry name" value="His_kinase_dom"/>
</dbReference>
<evidence type="ECO:0000256" key="8">
    <source>
        <dbReference type="ARBA" id="ARBA00022777"/>
    </source>
</evidence>
<comment type="caution">
    <text evidence="17">The sequence shown here is derived from an EMBL/GenBank/DDBJ whole genome shotgun (WGS) entry which is preliminary data.</text>
</comment>
<dbReference type="InterPro" id="IPR003660">
    <property type="entry name" value="HAMP_dom"/>
</dbReference>
<evidence type="ECO:0000256" key="7">
    <source>
        <dbReference type="ARBA" id="ARBA00022741"/>
    </source>
</evidence>
<dbReference type="EMBL" id="JAGQNX010000108">
    <property type="protein sequence ID" value="MCA9308564.1"/>
    <property type="molecule type" value="Genomic_DNA"/>
</dbReference>
<feature type="domain" description="PAC" evidence="15">
    <location>
        <begin position="150"/>
        <end position="202"/>
    </location>
</feature>
<dbReference type="InterPro" id="IPR001610">
    <property type="entry name" value="PAC"/>
</dbReference>
<dbReference type="GO" id="GO:0000156">
    <property type="term" value="F:phosphorelay response regulator activity"/>
    <property type="evidence" value="ECO:0007669"/>
    <property type="project" value="TreeGrafter"/>
</dbReference>
<keyword evidence="8" id="KW-0418">Kinase</keyword>
<dbReference type="PRINTS" id="PR00344">
    <property type="entry name" value="BCTRLSENSOR"/>
</dbReference>
<dbReference type="CDD" id="cd00130">
    <property type="entry name" value="PAS"/>
    <property type="match status" value="1"/>
</dbReference>
<dbReference type="SUPFAM" id="SSF55874">
    <property type="entry name" value="ATPase domain of HSP90 chaperone/DNA topoisomerase II/histidine kinase"/>
    <property type="match status" value="1"/>
</dbReference>
<dbReference type="PROSITE" id="PS50109">
    <property type="entry name" value="HIS_KIN"/>
    <property type="match status" value="1"/>
</dbReference>
<evidence type="ECO:0000256" key="5">
    <source>
        <dbReference type="ARBA" id="ARBA00022679"/>
    </source>
</evidence>
<keyword evidence="9" id="KW-0067">ATP-binding</keyword>
<evidence type="ECO:0000313" key="18">
    <source>
        <dbReference type="Proteomes" id="UP000740557"/>
    </source>
</evidence>
<dbReference type="SMART" id="SM00388">
    <property type="entry name" value="HisKA"/>
    <property type="match status" value="1"/>
</dbReference>
<dbReference type="GO" id="GO:0030295">
    <property type="term" value="F:protein kinase activator activity"/>
    <property type="evidence" value="ECO:0007669"/>
    <property type="project" value="TreeGrafter"/>
</dbReference>
<dbReference type="SMART" id="SM00091">
    <property type="entry name" value="PAS"/>
    <property type="match status" value="1"/>
</dbReference>
<protein>
    <recommendedName>
        <fullName evidence="3">histidine kinase</fullName>
        <ecNumber evidence="3">2.7.13.3</ecNumber>
    </recommendedName>
</protein>
<feature type="non-terminal residue" evidence="17">
    <location>
        <position position="1"/>
    </location>
</feature>
<dbReference type="CDD" id="cd00082">
    <property type="entry name" value="HisKA"/>
    <property type="match status" value="1"/>
</dbReference>
<keyword evidence="10" id="KW-1133">Transmembrane helix</keyword>
<keyword evidence="11" id="KW-0902">Two-component regulatory system</keyword>
<evidence type="ECO:0000256" key="1">
    <source>
        <dbReference type="ARBA" id="ARBA00000085"/>
    </source>
</evidence>
<keyword evidence="12" id="KW-0472">Membrane</keyword>
<dbReference type="Pfam" id="PF00989">
    <property type="entry name" value="PAS"/>
    <property type="match status" value="1"/>
</dbReference>
<comment type="subcellular location">
    <subcellularLocation>
        <location evidence="2">Membrane</location>
        <topology evidence="2">Multi-pass membrane protein</topology>
    </subcellularLocation>
</comment>
<dbReference type="PROSITE" id="PS50113">
    <property type="entry name" value="PAC"/>
    <property type="match status" value="1"/>
</dbReference>
<feature type="domain" description="PAS" evidence="14">
    <location>
        <begin position="77"/>
        <end position="123"/>
    </location>
</feature>
<evidence type="ECO:0000256" key="4">
    <source>
        <dbReference type="ARBA" id="ARBA00022553"/>
    </source>
</evidence>
<dbReference type="InterPro" id="IPR003594">
    <property type="entry name" value="HATPase_dom"/>
</dbReference>
<dbReference type="InterPro" id="IPR003661">
    <property type="entry name" value="HisK_dim/P_dom"/>
</dbReference>
<dbReference type="InterPro" id="IPR013767">
    <property type="entry name" value="PAS_fold"/>
</dbReference>
<dbReference type="SMART" id="SM00387">
    <property type="entry name" value="HATPase_c"/>
    <property type="match status" value="1"/>
</dbReference>
<dbReference type="GO" id="GO:0016020">
    <property type="term" value="C:membrane"/>
    <property type="evidence" value="ECO:0007669"/>
    <property type="project" value="UniProtKB-SubCell"/>
</dbReference>
<evidence type="ECO:0000256" key="10">
    <source>
        <dbReference type="ARBA" id="ARBA00022989"/>
    </source>
</evidence>
<dbReference type="PROSITE" id="PS50112">
    <property type="entry name" value="PAS"/>
    <property type="match status" value="1"/>
</dbReference>
<proteinExistence type="predicted"/>
<feature type="domain" description="HAMP" evidence="16">
    <location>
        <begin position="1"/>
        <end position="51"/>
    </location>
</feature>
<dbReference type="Pfam" id="PF02518">
    <property type="entry name" value="HATPase_c"/>
    <property type="match status" value="1"/>
</dbReference>
<keyword evidence="4" id="KW-0597">Phosphoprotein</keyword>
<dbReference type="SMART" id="SM00086">
    <property type="entry name" value="PAC"/>
    <property type="match status" value="1"/>
</dbReference>
<dbReference type="InterPro" id="IPR000700">
    <property type="entry name" value="PAS-assoc_C"/>
</dbReference>
<evidence type="ECO:0000259" key="14">
    <source>
        <dbReference type="PROSITE" id="PS50112"/>
    </source>
</evidence>
<evidence type="ECO:0000259" key="13">
    <source>
        <dbReference type="PROSITE" id="PS50109"/>
    </source>
</evidence>
<dbReference type="FunFam" id="3.30.565.10:FF:000006">
    <property type="entry name" value="Sensor histidine kinase WalK"/>
    <property type="match status" value="1"/>
</dbReference>
<sequence length="444" mass="49321">PIDHLSRAVTSISNDNLLFDIDPYLPTKNTEVGRLALTFVQLSDKLRFYYTSLDSEVKSRTKELLEKTTSLEEQVKETQKFKMAVTSSTDAIVITDADGNIVYVNKAWENLNKYSSQEALGKNPRILNSSQTPSDVFIEMWSALKGGKPYSSEQLVNKRKDGSTYEAALAVYPILSKEKTLYYVGVQHDITERKMIERAKSDFVSLASHQLRTPLSAINWYIEMLLNGDVGNLTKEQTDVASVVMDSSKRMGVLIEALLNVARIESNTFIIKPEPINIKEMLDNILLTVGVTASKKNISISFAYDFSLPTINLDKNIAEVIFTNLLTNAIKYTPNEGIVTVTVTQFPELSKNPTHVLYKVADNGYGIPESAKSNIFSKLYRANNVKNLDTDGTGLGLYTVKSVVESIGGKVWFESTEGEGSTFYVTIPLSGMQAKEGSRVLNVI</sequence>
<dbReference type="Proteomes" id="UP000740557">
    <property type="component" value="Unassembled WGS sequence"/>
</dbReference>
<evidence type="ECO:0000256" key="12">
    <source>
        <dbReference type="ARBA" id="ARBA00023136"/>
    </source>
</evidence>
<dbReference type="PANTHER" id="PTHR42878:SF7">
    <property type="entry name" value="SENSOR HISTIDINE KINASE GLRK"/>
    <property type="match status" value="1"/>
</dbReference>
<dbReference type="GO" id="GO:0000155">
    <property type="term" value="F:phosphorelay sensor kinase activity"/>
    <property type="evidence" value="ECO:0007669"/>
    <property type="project" value="InterPro"/>
</dbReference>
<dbReference type="SUPFAM" id="SSF47384">
    <property type="entry name" value="Homodimeric domain of signal transducing histidine kinase"/>
    <property type="match status" value="1"/>
</dbReference>
<evidence type="ECO:0000313" key="17">
    <source>
        <dbReference type="EMBL" id="MCA9308564.1"/>
    </source>
</evidence>